<protein>
    <submittedName>
        <fullName evidence="1">Uncharacterized protein</fullName>
    </submittedName>
</protein>
<sequence length="71" mass="7953">MFVLLLHHVRRRHPIKQETSSIQSSNIPRTFRPPQPMSRRNHDGLPSHLSAGLLSAVHTSVDDALPVVILS</sequence>
<evidence type="ECO:0000313" key="2">
    <source>
        <dbReference type="Proteomes" id="UP000790709"/>
    </source>
</evidence>
<evidence type="ECO:0000313" key="1">
    <source>
        <dbReference type="EMBL" id="KAH7918898.1"/>
    </source>
</evidence>
<gene>
    <name evidence="1" type="ORF">BV22DRAFT_891725</name>
</gene>
<proteinExistence type="predicted"/>
<reference evidence="1" key="1">
    <citation type="journal article" date="2021" name="New Phytol.">
        <title>Evolutionary innovations through gain and loss of genes in the ectomycorrhizal Boletales.</title>
        <authorList>
            <person name="Wu G."/>
            <person name="Miyauchi S."/>
            <person name="Morin E."/>
            <person name="Kuo A."/>
            <person name="Drula E."/>
            <person name="Varga T."/>
            <person name="Kohler A."/>
            <person name="Feng B."/>
            <person name="Cao Y."/>
            <person name="Lipzen A."/>
            <person name="Daum C."/>
            <person name="Hundley H."/>
            <person name="Pangilinan J."/>
            <person name="Johnson J."/>
            <person name="Barry K."/>
            <person name="LaButti K."/>
            <person name="Ng V."/>
            <person name="Ahrendt S."/>
            <person name="Min B."/>
            <person name="Choi I.G."/>
            <person name="Park H."/>
            <person name="Plett J.M."/>
            <person name="Magnuson J."/>
            <person name="Spatafora J.W."/>
            <person name="Nagy L.G."/>
            <person name="Henrissat B."/>
            <person name="Grigoriev I.V."/>
            <person name="Yang Z.L."/>
            <person name="Xu J."/>
            <person name="Martin F.M."/>
        </authorList>
    </citation>
    <scope>NUCLEOTIDE SEQUENCE</scope>
    <source>
        <strain evidence="1">KUC20120723A-06</strain>
    </source>
</reference>
<dbReference type="Proteomes" id="UP000790709">
    <property type="component" value="Unassembled WGS sequence"/>
</dbReference>
<name>A0ACB8B230_9AGAM</name>
<comment type="caution">
    <text evidence="1">The sequence shown here is derived from an EMBL/GenBank/DDBJ whole genome shotgun (WGS) entry which is preliminary data.</text>
</comment>
<dbReference type="EMBL" id="MU266718">
    <property type="protein sequence ID" value="KAH7918898.1"/>
    <property type="molecule type" value="Genomic_DNA"/>
</dbReference>
<keyword evidence="2" id="KW-1185">Reference proteome</keyword>
<accession>A0ACB8B230</accession>
<organism evidence="1 2">
    <name type="scientific">Leucogyrophana mollusca</name>
    <dbReference type="NCBI Taxonomy" id="85980"/>
    <lineage>
        <taxon>Eukaryota</taxon>
        <taxon>Fungi</taxon>
        <taxon>Dikarya</taxon>
        <taxon>Basidiomycota</taxon>
        <taxon>Agaricomycotina</taxon>
        <taxon>Agaricomycetes</taxon>
        <taxon>Agaricomycetidae</taxon>
        <taxon>Boletales</taxon>
        <taxon>Boletales incertae sedis</taxon>
        <taxon>Leucogyrophana</taxon>
    </lineage>
</organism>